<evidence type="ECO:0000313" key="11">
    <source>
        <dbReference type="Proteomes" id="UP000326202"/>
    </source>
</evidence>
<evidence type="ECO:0000256" key="6">
    <source>
        <dbReference type="ARBA" id="ARBA00022989"/>
    </source>
</evidence>
<evidence type="ECO:0000259" key="9">
    <source>
        <dbReference type="Pfam" id="PF00892"/>
    </source>
</evidence>
<dbReference type="AlphaFoldDB" id="A0A5J6MNX3"/>
<name>A0A5J6MNX3_9PROT</name>
<evidence type="ECO:0000256" key="4">
    <source>
        <dbReference type="ARBA" id="ARBA00022475"/>
    </source>
</evidence>
<protein>
    <submittedName>
        <fullName evidence="10">Membrane protein</fullName>
    </submittedName>
</protein>
<gene>
    <name evidence="10" type="ORF">FRZ44_42080</name>
</gene>
<feature type="domain" description="EamA" evidence="9">
    <location>
        <begin position="13"/>
        <end position="146"/>
    </location>
</feature>
<dbReference type="EMBL" id="CP042906">
    <property type="protein sequence ID" value="QEX18897.1"/>
    <property type="molecule type" value="Genomic_DNA"/>
</dbReference>
<feature type="transmembrane region" description="Helical" evidence="8">
    <location>
        <begin position="158"/>
        <end position="176"/>
    </location>
</feature>
<organism evidence="10 11">
    <name type="scientific">Hypericibacter terrae</name>
    <dbReference type="NCBI Taxonomy" id="2602015"/>
    <lineage>
        <taxon>Bacteria</taxon>
        <taxon>Pseudomonadati</taxon>
        <taxon>Pseudomonadota</taxon>
        <taxon>Alphaproteobacteria</taxon>
        <taxon>Rhodospirillales</taxon>
        <taxon>Dongiaceae</taxon>
        <taxon>Hypericibacter</taxon>
    </lineage>
</organism>
<feature type="transmembrane region" description="Helical" evidence="8">
    <location>
        <begin position="44"/>
        <end position="65"/>
    </location>
</feature>
<proteinExistence type="inferred from homology"/>
<evidence type="ECO:0000313" key="10">
    <source>
        <dbReference type="EMBL" id="QEX18897.1"/>
    </source>
</evidence>
<feature type="transmembrane region" description="Helical" evidence="8">
    <location>
        <begin position="77"/>
        <end position="97"/>
    </location>
</feature>
<dbReference type="GO" id="GO:0005886">
    <property type="term" value="C:plasma membrane"/>
    <property type="evidence" value="ECO:0007669"/>
    <property type="project" value="UniProtKB-SubCell"/>
</dbReference>
<evidence type="ECO:0000256" key="5">
    <source>
        <dbReference type="ARBA" id="ARBA00022692"/>
    </source>
</evidence>
<keyword evidence="7 8" id="KW-0472">Membrane</keyword>
<feature type="transmembrane region" description="Helical" evidence="8">
    <location>
        <begin position="244"/>
        <end position="266"/>
    </location>
</feature>
<feature type="transmembrane region" description="Helical" evidence="8">
    <location>
        <begin position="188"/>
        <end position="213"/>
    </location>
</feature>
<accession>A0A5J6MNX3</accession>
<dbReference type="InterPro" id="IPR004626">
    <property type="entry name" value="RarD"/>
</dbReference>
<feature type="transmembrane region" description="Helical" evidence="8">
    <location>
        <begin position="219"/>
        <end position="237"/>
    </location>
</feature>
<evidence type="ECO:0000256" key="7">
    <source>
        <dbReference type="ARBA" id="ARBA00023136"/>
    </source>
</evidence>
<keyword evidence="11" id="KW-1185">Reference proteome</keyword>
<dbReference type="PANTHER" id="PTHR32322:SF2">
    <property type="entry name" value="EAMA DOMAIN-CONTAINING PROTEIN"/>
    <property type="match status" value="1"/>
</dbReference>
<comment type="subcellular location">
    <subcellularLocation>
        <location evidence="1">Cell membrane</location>
        <topology evidence="1">Multi-pass membrane protein</topology>
    </subcellularLocation>
</comment>
<evidence type="ECO:0000256" key="1">
    <source>
        <dbReference type="ARBA" id="ARBA00004651"/>
    </source>
</evidence>
<feature type="transmembrane region" description="Helical" evidence="8">
    <location>
        <begin position="109"/>
        <end position="126"/>
    </location>
</feature>
<dbReference type="Proteomes" id="UP000326202">
    <property type="component" value="Chromosome"/>
</dbReference>
<dbReference type="InterPro" id="IPR050638">
    <property type="entry name" value="AA-Vitamin_Transporters"/>
</dbReference>
<keyword evidence="3" id="KW-0813">Transport</keyword>
<dbReference type="InterPro" id="IPR000620">
    <property type="entry name" value="EamA_dom"/>
</dbReference>
<comment type="similarity">
    <text evidence="2">Belongs to the EamA transporter family.</text>
</comment>
<dbReference type="NCBIfam" id="TIGR00688">
    <property type="entry name" value="rarD"/>
    <property type="match status" value="1"/>
</dbReference>
<sequence length="338" mass="36929">MTRDPHPERKTLIGALYALGCFCLWGLNPVYFKTVASVPVIEVLAHRVVWSVPFLVILVVLARRWPNVADVLRNRRARSILMLTALILATNWSLYIWAVASAQIVQSGLGYYINPLVNMLLGTFVLRERLRPWQWAAVGLASAGVLNLAIAYGQFPWLALSLAVTFGVYGLLRKIVAAESLDGLMVETLLLLPFALGLLIYLAAIGAGSFGMVSSHLDLMLILAGPVTAVPLLLFAAAARRLRLAALGFCQYLSPTLQLLLAVVVYGEPFTQAHLVTFGCVWAAIAIYSADSLRARTVPSISHPRESGEMDSHSKCNTWLQKISAGLCQSRHLRGVLL</sequence>
<evidence type="ECO:0000256" key="2">
    <source>
        <dbReference type="ARBA" id="ARBA00007362"/>
    </source>
</evidence>
<dbReference type="InterPro" id="IPR037185">
    <property type="entry name" value="EmrE-like"/>
</dbReference>
<dbReference type="SUPFAM" id="SSF103481">
    <property type="entry name" value="Multidrug resistance efflux transporter EmrE"/>
    <property type="match status" value="2"/>
</dbReference>
<dbReference type="OrthoDB" id="369870at2"/>
<keyword evidence="5 8" id="KW-0812">Transmembrane</keyword>
<keyword evidence="4" id="KW-1003">Cell membrane</keyword>
<feature type="transmembrane region" description="Helical" evidence="8">
    <location>
        <begin position="133"/>
        <end position="152"/>
    </location>
</feature>
<feature type="transmembrane region" description="Helical" evidence="8">
    <location>
        <begin position="272"/>
        <end position="290"/>
    </location>
</feature>
<evidence type="ECO:0000256" key="8">
    <source>
        <dbReference type="SAM" id="Phobius"/>
    </source>
</evidence>
<dbReference type="KEGG" id="htq:FRZ44_42080"/>
<evidence type="ECO:0000256" key="3">
    <source>
        <dbReference type="ARBA" id="ARBA00022448"/>
    </source>
</evidence>
<reference evidence="10 11" key="1">
    <citation type="submission" date="2019-08" db="EMBL/GenBank/DDBJ databases">
        <title>Hyperibacter terrae gen. nov., sp. nov. and Hyperibacter viscosus sp. nov., two new members in the family Rhodospirillaceae isolated from the rhizosphere of Hypericum perforatum.</title>
        <authorList>
            <person name="Noviana Z."/>
        </authorList>
    </citation>
    <scope>NUCLEOTIDE SEQUENCE [LARGE SCALE GENOMIC DNA]</scope>
    <source>
        <strain evidence="10 11">R5913</strain>
    </source>
</reference>
<dbReference type="Pfam" id="PF00892">
    <property type="entry name" value="EamA"/>
    <property type="match status" value="1"/>
</dbReference>
<dbReference type="PANTHER" id="PTHR32322">
    <property type="entry name" value="INNER MEMBRANE TRANSPORTER"/>
    <property type="match status" value="1"/>
</dbReference>
<dbReference type="RefSeq" id="WP_151179007.1">
    <property type="nucleotide sequence ID" value="NZ_CP042906.1"/>
</dbReference>
<keyword evidence="6 8" id="KW-1133">Transmembrane helix</keyword>
<feature type="transmembrane region" description="Helical" evidence="8">
    <location>
        <begin position="12"/>
        <end position="32"/>
    </location>
</feature>